<keyword evidence="1 2" id="KW-0804">Transcription</keyword>
<organism evidence="4 5">
    <name type="scientific">Thermosulfuriphilus ammonigenes</name>
    <dbReference type="NCBI Taxonomy" id="1936021"/>
    <lineage>
        <taxon>Bacteria</taxon>
        <taxon>Pseudomonadati</taxon>
        <taxon>Thermodesulfobacteriota</taxon>
        <taxon>Thermodesulfobacteria</taxon>
        <taxon>Thermodesulfobacteriales</taxon>
        <taxon>Thermodesulfobacteriaceae</taxon>
        <taxon>Thermosulfuriphilus</taxon>
    </lineage>
</organism>
<dbReference type="Pfam" id="PF10410">
    <property type="entry name" value="DnaB_bind"/>
    <property type="match status" value="1"/>
</dbReference>
<dbReference type="NCBIfam" id="TIGR01391">
    <property type="entry name" value="dnaG"/>
    <property type="match status" value="1"/>
</dbReference>
<dbReference type="PIRSF" id="PIRSF002811">
    <property type="entry name" value="DnaG"/>
    <property type="match status" value="1"/>
</dbReference>
<dbReference type="InterPro" id="IPR036977">
    <property type="entry name" value="DNA_primase_Znf_CHC2"/>
</dbReference>
<comment type="function">
    <text evidence="1 2">RNA polymerase that catalyzes the synthesis of short RNA molecules used as primers for DNA polymerase during DNA replication.</text>
</comment>
<comment type="cofactor">
    <cofactor evidence="1 2 3">
        <name>Zn(2+)</name>
        <dbReference type="ChEBI" id="CHEBI:29105"/>
    </cofactor>
    <text evidence="1 2 3">Binds 1 zinc ion per monomer.</text>
</comment>
<reference evidence="4 5" key="1">
    <citation type="submission" date="2020-02" db="EMBL/GenBank/DDBJ databases">
        <title>Genome analysis of Thermosulfuriphilus ammonigenes ST65T, an anaerobic thermophilic chemolithoautotrophic bacterium isolated from a deep-sea hydrothermal vent.</title>
        <authorList>
            <person name="Slobodkina G."/>
            <person name="Allioux M."/>
            <person name="Merkel A."/>
            <person name="Alain K."/>
            <person name="Jebbar M."/>
            <person name="Slobodkin A."/>
        </authorList>
    </citation>
    <scope>NUCLEOTIDE SEQUENCE [LARGE SCALE GENOMIC DNA]</scope>
    <source>
        <strain evidence="4 5">ST65</strain>
    </source>
</reference>
<dbReference type="SMART" id="SM00493">
    <property type="entry name" value="TOPRIM"/>
    <property type="match status" value="1"/>
</dbReference>
<dbReference type="InterPro" id="IPR050219">
    <property type="entry name" value="DnaG_primase"/>
</dbReference>
<dbReference type="Gene3D" id="1.10.860.10">
    <property type="entry name" value="DNAb Helicase, Chain A"/>
    <property type="match status" value="1"/>
</dbReference>
<dbReference type="GO" id="GO:0008270">
    <property type="term" value="F:zinc ion binding"/>
    <property type="evidence" value="ECO:0007669"/>
    <property type="project" value="UniProtKB-UniRule"/>
</dbReference>
<dbReference type="AlphaFoldDB" id="A0A6G7PWJ9"/>
<dbReference type="SUPFAM" id="SSF57783">
    <property type="entry name" value="Zinc beta-ribbon"/>
    <property type="match status" value="1"/>
</dbReference>
<dbReference type="FunFam" id="3.90.580.10:FF:000001">
    <property type="entry name" value="DNA primase"/>
    <property type="match status" value="1"/>
</dbReference>
<dbReference type="GO" id="GO:0003899">
    <property type="term" value="F:DNA-directed RNA polymerase activity"/>
    <property type="evidence" value="ECO:0007669"/>
    <property type="project" value="UniProtKB-UniRule"/>
</dbReference>
<dbReference type="HAMAP" id="MF_00974">
    <property type="entry name" value="DNA_primase_DnaG"/>
    <property type="match status" value="1"/>
</dbReference>
<evidence type="ECO:0000256" key="2">
    <source>
        <dbReference type="PIRNR" id="PIRNR002811"/>
    </source>
</evidence>
<keyword evidence="1 2" id="KW-0240">DNA-directed RNA polymerase</keyword>
<proteinExistence type="inferred from homology"/>
<dbReference type="GO" id="GO:1990077">
    <property type="term" value="C:primosome complex"/>
    <property type="evidence" value="ECO:0007669"/>
    <property type="project" value="UniProtKB-KW"/>
</dbReference>
<dbReference type="SUPFAM" id="SSF56731">
    <property type="entry name" value="DNA primase core"/>
    <property type="match status" value="1"/>
</dbReference>
<dbReference type="InterPro" id="IPR030846">
    <property type="entry name" value="DnaG_bac"/>
</dbReference>
<evidence type="ECO:0000256" key="1">
    <source>
        <dbReference type="HAMAP-Rule" id="MF_00974"/>
    </source>
</evidence>
<dbReference type="KEGG" id="tav:G4V39_06805"/>
<dbReference type="GO" id="GO:0005737">
    <property type="term" value="C:cytoplasm"/>
    <property type="evidence" value="ECO:0007669"/>
    <property type="project" value="TreeGrafter"/>
</dbReference>
<sequence length="573" mass="65040">MAGQFSEAIQELKLTANIVDVISEYVSLRRRGRNYVGLCPFHAERTPSFTVSEERQAFHCFGCGAGGDVFTFLMKFHNLSFMEAARELARKYGFNLPEAPGDDQSRRERILALNERAAAYYHRFLKELPPEAPASSYLRKRGIKPETIERFRLGYAPDGWDNLVRVIQAAGVDLALAKEAGLVSQKGERWYDRFRGRIIFPIRDLSGRVVGFGGRILGQGEPKYLNTPETPVYHKGRLLYGLFEARLALREEGAGLVVEGYLDLLSLSQAGITNVVATLGTALTREHVRLLKGYTKNWYLIFDADPAGLKAIFRAAPLFLNENLFPRVVLLPEGEDPDSFIRQRGQEGLLELLDQARPIFSFLIDQTLKTYGGRGPEAKVAVVEELRPLLASLIDPIKQDICIEELAERLSVRKDHIYRALESSGRSSASSSRQEGFDPFGEALLAFLVNHPQYFPEFADLSPEEFLRDEYRHLFEAIKQAYSSEGQFPEALFFEDEKLSALWARLRLSLEEEDRPDPEVMAQELRRSLDRLRKKQALQRLLEEIRLAQKEGHQELALQLLKQYQGLCLQQAG</sequence>
<gene>
    <name evidence="1" type="primary">dnaG</name>
    <name evidence="4" type="ORF">G4V39_06805</name>
</gene>
<dbReference type="GO" id="GO:0000428">
    <property type="term" value="C:DNA-directed RNA polymerase complex"/>
    <property type="evidence" value="ECO:0007669"/>
    <property type="project" value="UniProtKB-KW"/>
</dbReference>
<dbReference type="EC" id="2.7.7.101" evidence="1"/>
<dbReference type="PANTHER" id="PTHR30313">
    <property type="entry name" value="DNA PRIMASE"/>
    <property type="match status" value="1"/>
</dbReference>
<dbReference type="PROSITE" id="PS50880">
    <property type="entry name" value="TOPRIM"/>
    <property type="match status" value="1"/>
</dbReference>
<dbReference type="InterPro" id="IPR016136">
    <property type="entry name" value="DNA_helicase_N/primase_C"/>
</dbReference>
<comment type="subunit">
    <text evidence="1">Monomer. Interacts with DnaB.</text>
</comment>
<dbReference type="Gene3D" id="3.40.1360.10">
    <property type="match status" value="1"/>
</dbReference>
<dbReference type="EMBL" id="CP048877">
    <property type="protein sequence ID" value="QIJ71990.1"/>
    <property type="molecule type" value="Genomic_DNA"/>
</dbReference>
<dbReference type="Proteomes" id="UP000502179">
    <property type="component" value="Chromosome"/>
</dbReference>
<keyword evidence="1" id="KW-0238">DNA-binding</keyword>
<keyword evidence="1 2" id="KW-0479">Metal-binding</keyword>
<accession>A0A6G7PWJ9</accession>
<comment type="similarity">
    <text evidence="1 2">Belongs to the DnaG primase family.</text>
</comment>
<keyword evidence="5" id="KW-1185">Reference proteome</keyword>
<keyword evidence="1 2" id="KW-0639">Primosome</keyword>
<dbReference type="PANTHER" id="PTHR30313:SF2">
    <property type="entry name" value="DNA PRIMASE"/>
    <property type="match status" value="1"/>
</dbReference>
<dbReference type="InterPro" id="IPR013264">
    <property type="entry name" value="DNAG_N"/>
</dbReference>
<dbReference type="CDD" id="cd03364">
    <property type="entry name" value="TOPRIM_DnaG_primases"/>
    <property type="match status" value="1"/>
</dbReference>
<name>A0A6G7PWJ9_9BACT</name>
<dbReference type="Pfam" id="PF01807">
    <property type="entry name" value="Zn_ribbon_DnaG"/>
    <property type="match status" value="1"/>
</dbReference>
<evidence type="ECO:0000256" key="3">
    <source>
        <dbReference type="PIRSR" id="PIRSR002811-1"/>
    </source>
</evidence>
<dbReference type="InterPro" id="IPR019475">
    <property type="entry name" value="DNA_primase_DnaB-bd"/>
</dbReference>
<dbReference type="Pfam" id="PF13155">
    <property type="entry name" value="Toprim_2"/>
    <property type="match status" value="1"/>
</dbReference>
<comment type="domain">
    <text evidence="1">Contains an N-terminal zinc-binding domain, a central core domain that contains the primase activity, and a C-terminal DnaB-binding domain.</text>
</comment>
<dbReference type="InterPro" id="IPR006171">
    <property type="entry name" value="TOPRIM_dom"/>
</dbReference>
<keyword evidence="1 2" id="KW-0548">Nucleotidyltransferase</keyword>
<dbReference type="GO" id="GO:0006269">
    <property type="term" value="P:DNA replication, synthesis of primer"/>
    <property type="evidence" value="ECO:0007669"/>
    <property type="project" value="UniProtKB-UniRule"/>
</dbReference>
<dbReference type="InterPro" id="IPR006295">
    <property type="entry name" value="DNA_primase_DnaG"/>
</dbReference>
<dbReference type="SMART" id="SM00400">
    <property type="entry name" value="ZnF_CHCC"/>
    <property type="match status" value="1"/>
</dbReference>
<keyword evidence="1 2" id="KW-0862">Zinc</keyword>
<dbReference type="Gene3D" id="3.90.580.10">
    <property type="entry name" value="Zinc finger, CHC2-type domain"/>
    <property type="match status" value="1"/>
</dbReference>
<dbReference type="Gene3D" id="3.90.980.10">
    <property type="entry name" value="DNA primase, catalytic core, N-terminal domain"/>
    <property type="match status" value="1"/>
</dbReference>
<evidence type="ECO:0000313" key="4">
    <source>
        <dbReference type="EMBL" id="QIJ71990.1"/>
    </source>
</evidence>
<evidence type="ECO:0000313" key="5">
    <source>
        <dbReference type="Proteomes" id="UP000502179"/>
    </source>
</evidence>
<protein>
    <recommendedName>
        <fullName evidence="1 2">DNA primase</fullName>
        <ecNumber evidence="1">2.7.7.101</ecNumber>
    </recommendedName>
</protein>
<comment type="catalytic activity">
    <reaction evidence="1">
        <text>ssDNA + n NTP = ssDNA/pppN(pN)n-1 hybrid + (n-1) diphosphate.</text>
        <dbReference type="EC" id="2.7.7.101"/>
    </reaction>
</comment>
<dbReference type="RefSeq" id="WP_166032207.1">
    <property type="nucleotide sequence ID" value="NZ_CP048877.1"/>
</dbReference>
<keyword evidence="1 2" id="KW-0235">DNA replication</keyword>
<keyword evidence="1 2" id="KW-0808">Transferase</keyword>
<dbReference type="InterPro" id="IPR034151">
    <property type="entry name" value="TOPRIM_DnaG_bac"/>
</dbReference>
<dbReference type="Pfam" id="PF08275">
    <property type="entry name" value="DNAG_N"/>
    <property type="match status" value="1"/>
</dbReference>
<keyword evidence="1 3" id="KW-0863">Zinc-finger</keyword>
<dbReference type="FunFam" id="3.90.980.10:FF:000001">
    <property type="entry name" value="DNA primase"/>
    <property type="match status" value="1"/>
</dbReference>
<feature type="zinc finger region" description="CHC2-type" evidence="1 3">
    <location>
        <begin position="39"/>
        <end position="63"/>
    </location>
</feature>
<dbReference type="InterPro" id="IPR002694">
    <property type="entry name" value="Znf_CHC2"/>
</dbReference>
<dbReference type="InterPro" id="IPR037068">
    <property type="entry name" value="DNA_primase_core_N_sf"/>
</dbReference>
<dbReference type="GO" id="GO:0003677">
    <property type="term" value="F:DNA binding"/>
    <property type="evidence" value="ECO:0007669"/>
    <property type="project" value="UniProtKB-KW"/>
</dbReference>